<proteinExistence type="predicted"/>
<evidence type="ECO:0000313" key="1">
    <source>
        <dbReference type="EMBL" id="KIK21736.1"/>
    </source>
</evidence>
<keyword evidence="2" id="KW-1185">Reference proteome</keyword>
<reference evidence="1 2" key="1">
    <citation type="submission" date="2014-04" db="EMBL/GenBank/DDBJ databases">
        <authorList>
            <consortium name="DOE Joint Genome Institute"/>
            <person name="Kuo A."/>
            <person name="Kohler A."/>
            <person name="Costa M.D."/>
            <person name="Nagy L.G."/>
            <person name="Floudas D."/>
            <person name="Copeland A."/>
            <person name="Barry K.W."/>
            <person name="Cichocki N."/>
            <person name="Veneault-Fourrey C."/>
            <person name="LaButti K."/>
            <person name="Lindquist E.A."/>
            <person name="Lipzen A."/>
            <person name="Lundell T."/>
            <person name="Morin E."/>
            <person name="Murat C."/>
            <person name="Sun H."/>
            <person name="Tunlid A."/>
            <person name="Henrissat B."/>
            <person name="Grigoriev I.V."/>
            <person name="Hibbett D.S."/>
            <person name="Martin F."/>
            <person name="Nordberg H.P."/>
            <person name="Cantor M.N."/>
            <person name="Hua S.X."/>
        </authorList>
    </citation>
    <scope>NUCLEOTIDE SEQUENCE [LARGE SCALE GENOMIC DNA]</scope>
    <source>
        <strain evidence="1 2">441</strain>
    </source>
</reference>
<protein>
    <submittedName>
        <fullName evidence="1">Uncharacterized protein</fullName>
    </submittedName>
</protein>
<gene>
    <name evidence="1" type="ORF">PISMIDRAFT_12124</name>
</gene>
<organism evidence="1 2">
    <name type="scientific">Pisolithus microcarpus 441</name>
    <dbReference type="NCBI Taxonomy" id="765257"/>
    <lineage>
        <taxon>Eukaryota</taxon>
        <taxon>Fungi</taxon>
        <taxon>Dikarya</taxon>
        <taxon>Basidiomycota</taxon>
        <taxon>Agaricomycotina</taxon>
        <taxon>Agaricomycetes</taxon>
        <taxon>Agaricomycetidae</taxon>
        <taxon>Boletales</taxon>
        <taxon>Sclerodermatineae</taxon>
        <taxon>Pisolithaceae</taxon>
        <taxon>Pisolithus</taxon>
    </lineage>
</organism>
<dbReference type="EMBL" id="KN833748">
    <property type="protein sequence ID" value="KIK21736.1"/>
    <property type="molecule type" value="Genomic_DNA"/>
</dbReference>
<dbReference type="Proteomes" id="UP000054018">
    <property type="component" value="Unassembled WGS sequence"/>
</dbReference>
<dbReference type="HOGENOM" id="CLU_2134548_0_0_1"/>
<name>A0A0C9YY74_9AGAM</name>
<evidence type="ECO:0000313" key="2">
    <source>
        <dbReference type="Proteomes" id="UP000054018"/>
    </source>
</evidence>
<reference evidence="2" key="2">
    <citation type="submission" date="2015-01" db="EMBL/GenBank/DDBJ databases">
        <title>Evolutionary Origins and Diversification of the Mycorrhizal Mutualists.</title>
        <authorList>
            <consortium name="DOE Joint Genome Institute"/>
            <consortium name="Mycorrhizal Genomics Consortium"/>
            <person name="Kohler A."/>
            <person name="Kuo A."/>
            <person name="Nagy L.G."/>
            <person name="Floudas D."/>
            <person name="Copeland A."/>
            <person name="Barry K.W."/>
            <person name="Cichocki N."/>
            <person name="Veneault-Fourrey C."/>
            <person name="LaButti K."/>
            <person name="Lindquist E.A."/>
            <person name="Lipzen A."/>
            <person name="Lundell T."/>
            <person name="Morin E."/>
            <person name="Murat C."/>
            <person name="Riley R."/>
            <person name="Ohm R."/>
            <person name="Sun H."/>
            <person name="Tunlid A."/>
            <person name="Henrissat B."/>
            <person name="Grigoriev I.V."/>
            <person name="Hibbett D.S."/>
            <person name="Martin F."/>
        </authorList>
    </citation>
    <scope>NUCLEOTIDE SEQUENCE [LARGE SCALE GENOMIC DNA]</scope>
    <source>
        <strain evidence="2">441</strain>
    </source>
</reference>
<accession>A0A0C9YY74</accession>
<dbReference type="AlphaFoldDB" id="A0A0C9YY74"/>
<sequence length="113" mass="12737">MFGSFSTNPSWEWNDTLPILQLTANHECVPLHKIRLNKFDFVEVNAEFNLVLSHGKEGTPVLKIYLSFKHVMRLLDATSTKVTHSSSQKHALDCAESTENSPVVKRLCAITQP</sequence>
<dbReference type="OrthoDB" id="2665195at2759"/>